<dbReference type="InterPro" id="IPR017871">
    <property type="entry name" value="ABC_transporter-like_CS"/>
</dbReference>
<dbReference type="RefSeq" id="WP_142102118.1">
    <property type="nucleotide sequence ID" value="NZ_VIGH01000009.1"/>
</dbReference>
<keyword evidence="5 8" id="KW-0067">ATP-binding</keyword>
<keyword evidence="9" id="KW-1185">Reference proteome</keyword>
<dbReference type="Pfam" id="PF00005">
    <property type="entry name" value="ABC_tran"/>
    <property type="match status" value="1"/>
</dbReference>
<dbReference type="Gene3D" id="3.40.50.300">
    <property type="entry name" value="P-loop containing nucleotide triphosphate hydrolases"/>
    <property type="match status" value="1"/>
</dbReference>
<dbReference type="EMBL" id="VIGH01000009">
    <property type="protein sequence ID" value="TQF65946.1"/>
    <property type="molecule type" value="Genomic_DNA"/>
</dbReference>
<feature type="domain" description="ABC transporter" evidence="7">
    <location>
        <begin position="5"/>
        <end position="230"/>
    </location>
</feature>
<comment type="subcellular location">
    <subcellularLocation>
        <location evidence="1">Cell membrane</location>
        <topology evidence="1">Peripheral membrane protein</topology>
    </subcellularLocation>
</comment>
<dbReference type="OrthoDB" id="9804819at2"/>
<comment type="similarity">
    <text evidence="2">Belongs to the ABC transporter superfamily.</text>
</comment>
<evidence type="ECO:0000256" key="1">
    <source>
        <dbReference type="ARBA" id="ARBA00004202"/>
    </source>
</evidence>
<dbReference type="InterPro" id="IPR050763">
    <property type="entry name" value="ABC_transporter_ATP-binding"/>
</dbReference>
<dbReference type="PANTHER" id="PTHR42711:SF5">
    <property type="entry name" value="ABC TRANSPORTER ATP-BINDING PROTEIN NATA"/>
    <property type="match status" value="1"/>
</dbReference>
<comment type="caution">
    <text evidence="8">The sequence shown here is derived from an EMBL/GenBank/DDBJ whole genome shotgun (WGS) entry which is preliminary data.</text>
</comment>
<evidence type="ECO:0000256" key="4">
    <source>
        <dbReference type="ARBA" id="ARBA00022741"/>
    </source>
</evidence>
<name>A0A541B0V3_9NOCA</name>
<organism evidence="8 9">
    <name type="scientific">Rhodococcus spelaei</name>
    <dbReference type="NCBI Taxonomy" id="2546320"/>
    <lineage>
        <taxon>Bacteria</taxon>
        <taxon>Bacillati</taxon>
        <taxon>Actinomycetota</taxon>
        <taxon>Actinomycetes</taxon>
        <taxon>Mycobacteriales</taxon>
        <taxon>Nocardiaceae</taxon>
        <taxon>Rhodococcus</taxon>
    </lineage>
</organism>
<dbReference type="PROSITE" id="PS50893">
    <property type="entry name" value="ABC_TRANSPORTER_2"/>
    <property type="match status" value="1"/>
</dbReference>
<dbReference type="PROSITE" id="PS00211">
    <property type="entry name" value="ABC_TRANSPORTER_1"/>
    <property type="match status" value="1"/>
</dbReference>
<dbReference type="CDD" id="cd03230">
    <property type="entry name" value="ABC_DR_subfamily_A"/>
    <property type="match status" value="1"/>
</dbReference>
<protein>
    <submittedName>
        <fullName evidence="8">ABC transporter ATP-binding protein</fullName>
    </submittedName>
</protein>
<evidence type="ECO:0000256" key="2">
    <source>
        <dbReference type="ARBA" id="ARBA00005417"/>
    </source>
</evidence>
<keyword evidence="6" id="KW-0046">Antibiotic resistance</keyword>
<dbReference type="GO" id="GO:0005886">
    <property type="term" value="C:plasma membrane"/>
    <property type="evidence" value="ECO:0007669"/>
    <property type="project" value="UniProtKB-SubCell"/>
</dbReference>
<dbReference type="GO" id="GO:0046677">
    <property type="term" value="P:response to antibiotic"/>
    <property type="evidence" value="ECO:0007669"/>
    <property type="project" value="UniProtKB-KW"/>
</dbReference>
<dbReference type="SMART" id="SM00382">
    <property type="entry name" value="AAA"/>
    <property type="match status" value="1"/>
</dbReference>
<gene>
    <name evidence="8" type="ORF">FK531_18865</name>
</gene>
<sequence>MTTVIAVDRLTRRFGRRRGVEDVTFEVAEGEIFGFLGPNGAGKSTTIRMLLGLYRRTSGTATVFGLDAATQAARIHDRTGYLPGELTLFPKLTGREHLDRFGKLQGARDRRYRDELVERFGVELDRPVRMLSKGNAQKIGVVMAFGHRPDLLVLDEPTSGLDPLLQDEFVKLVRETTAEGRTVFLSSHDLDEVQRLADRVSIIKEGRLVVTDTVADLRRSAPSTVEFRFDRTVDAGSFADLDGVRVVSAAADGVVLSVAGSVAPLLRVAAELEPVEMSARGADLDELFLGYYRDDSSQEDAHVD</sequence>
<keyword evidence="4" id="KW-0547">Nucleotide-binding</keyword>
<keyword evidence="3" id="KW-0813">Transport</keyword>
<dbReference type="GO" id="GO:0005524">
    <property type="term" value="F:ATP binding"/>
    <property type="evidence" value="ECO:0007669"/>
    <property type="project" value="UniProtKB-KW"/>
</dbReference>
<dbReference type="GO" id="GO:0016887">
    <property type="term" value="F:ATP hydrolysis activity"/>
    <property type="evidence" value="ECO:0007669"/>
    <property type="project" value="InterPro"/>
</dbReference>
<evidence type="ECO:0000256" key="5">
    <source>
        <dbReference type="ARBA" id="ARBA00022840"/>
    </source>
</evidence>
<evidence type="ECO:0000256" key="6">
    <source>
        <dbReference type="ARBA" id="ARBA00023251"/>
    </source>
</evidence>
<dbReference type="SUPFAM" id="SSF52540">
    <property type="entry name" value="P-loop containing nucleoside triphosphate hydrolases"/>
    <property type="match status" value="1"/>
</dbReference>
<evidence type="ECO:0000259" key="7">
    <source>
        <dbReference type="PROSITE" id="PS50893"/>
    </source>
</evidence>
<accession>A0A541B0V3</accession>
<evidence type="ECO:0000313" key="8">
    <source>
        <dbReference type="EMBL" id="TQF65946.1"/>
    </source>
</evidence>
<evidence type="ECO:0000313" key="9">
    <source>
        <dbReference type="Proteomes" id="UP000316256"/>
    </source>
</evidence>
<proteinExistence type="inferred from homology"/>
<dbReference type="Proteomes" id="UP000316256">
    <property type="component" value="Unassembled WGS sequence"/>
</dbReference>
<dbReference type="InterPro" id="IPR003439">
    <property type="entry name" value="ABC_transporter-like_ATP-bd"/>
</dbReference>
<dbReference type="InterPro" id="IPR027417">
    <property type="entry name" value="P-loop_NTPase"/>
</dbReference>
<dbReference type="PANTHER" id="PTHR42711">
    <property type="entry name" value="ABC TRANSPORTER ATP-BINDING PROTEIN"/>
    <property type="match status" value="1"/>
</dbReference>
<evidence type="ECO:0000256" key="3">
    <source>
        <dbReference type="ARBA" id="ARBA00022448"/>
    </source>
</evidence>
<dbReference type="AlphaFoldDB" id="A0A541B0V3"/>
<reference evidence="8 9" key="1">
    <citation type="submission" date="2019-06" db="EMBL/GenBank/DDBJ databases">
        <title>Rhodococcus spaelei sp. nov., isolated from a cave.</title>
        <authorList>
            <person name="Lee S.D."/>
        </authorList>
    </citation>
    <scope>NUCLEOTIDE SEQUENCE [LARGE SCALE GENOMIC DNA]</scope>
    <source>
        <strain evidence="8 9">C9-5</strain>
    </source>
</reference>
<dbReference type="InterPro" id="IPR003593">
    <property type="entry name" value="AAA+_ATPase"/>
</dbReference>